<reference evidence="2" key="2">
    <citation type="submission" date="2021-04" db="EMBL/GenBank/DDBJ databases">
        <authorList>
            <person name="Podell S."/>
        </authorList>
    </citation>
    <scope>NUCLEOTIDE SEQUENCE</scope>
    <source>
        <strain evidence="2">Hildebrandi</strain>
    </source>
</reference>
<dbReference type="OrthoDB" id="54478at2759"/>
<feature type="compositionally biased region" description="Polar residues" evidence="1">
    <location>
        <begin position="105"/>
        <end position="115"/>
    </location>
</feature>
<protein>
    <submittedName>
        <fullName evidence="2">Uncharacterized protein</fullName>
    </submittedName>
</protein>
<comment type="caution">
    <text evidence="2">The sequence shown here is derived from an EMBL/GenBank/DDBJ whole genome shotgun (WGS) entry which is preliminary data.</text>
</comment>
<dbReference type="Proteomes" id="UP000693970">
    <property type="component" value="Unassembled WGS sequence"/>
</dbReference>
<gene>
    <name evidence="2" type="ORF">IV203_026532</name>
</gene>
<proteinExistence type="predicted"/>
<sequence length="122" mass="14037">MTTSAEKRKWRRLSKQELNPKILEQEDSMLQNTGNDKKMVTNFMTKNASSSTSEPSNAHPFFCLVVFPVLLTSLVILTREDLREELDQKGLVKLIKDWRREAPQTHGQSPQSIGVRQKENPQ</sequence>
<dbReference type="AlphaFoldDB" id="A0A9K3LJH8"/>
<organism evidence="2 3">
    <name type="scientific">Nitzschia inconspicua</name>
    <dbReference type="NCBI Taxonomy" id="303405"/>
    <lineage>
        <taxon>Eukaryota</taxon>
        <taxon>Sar</taxon>
        <taxon>Stramenopiles</taxon>
        <taxon>Ochrophyta</taxon>
        <taxon>Bacillariophyta</taxon>
        <taxon>Bacillariophyceae</taxon>
        <taxon>Bacillariophycidae</taxon>
        <taxon>Bacillariales</taxon>
        <taxon>Bacillariaceae</taxon>
        <taxon>Nitzschia</taxon>
    </lineage>
</organism>
<reference evidence="2" key="1">
    <citation type="journal article" date="2021" name="Sci. Rep.">
        <title>Diploid genomic architecture of Nitzschia inconspicua, an elite biomass production diatom.</title>
        <authorList>
            <person name="Oliver A."/>
            <person name="Podell S."/>
            <person name="Pinowska A."/>
            <person name="Traller J.C."/>
            <person name="Smith S.R."/>
            <person name="McClure R."/>
            <person name="Beliaev A."/>
            <person name="Bohutskyi P."/>
            <person name="Hill E.A."/>
            <person name="Rabines A."/>
            <person name="Zheng H."/>
            <person name="Allen L.Z."/>
            <person name="Kuo A."/>
            <person name="Grigoriev I.V."/>
            <person name="Allen A.E."/>
            <person name="Hazlebeck D."/>
            <person name="Allen E.E."/>
        </authorList>
    </citation>
    <scope>NUCLEOTIDE SEQUENCE</scope>
    <source>
        <strain evidence="2">Hildebrandi</strain>
    </source>
</reference>
<dbReference type="EMBL" id="JAGRRH010000010">
    <property type="protein sequence ID" value="KAG7363172.1"/>
    <property type="molecule type" value="Genomic_DNA"/>
</dbReference>
<evidence type="ECO:0000256" key="1">
    <source>
        <dbReference type="SAM" id="MobiDB-lite"/>
    </source>
</evidence>
<evidence type="ECO:0000313" key="2">
    <source>
        <dbReference type="EMBL" id="KAG7363172.1"/>
    </source>
</evidence>
<name>A0A9K3LJH8_9STRA</name>
<keyword evidence="3" id="KW-1185">Reference proteome</keyword>
<accession>A0A9K3LJH8</accession>
<feature type="region of interest" description="Disordered" evidence="1">
    <location>
        <begin position="100"/>
        <end position="122"/>
    </location>
</feature>
<evidence type="ECO:0000313" key="3">
    <source>
        <dbReference type="Proteomes" id="UP000693970"/>
    </source>
</evidence>